<comment type="pathway">
    <text evidence="2">tRNA modification; wybutosine-tRNA(Phe) biosynthesis.</text>
</comment>
<keyword evidence="7" id="KW-0489">Methyltransferase</keyword>
<evidence type="ECO:0000256" key="6">
    <source>
        <dbReference type="ARBA" id="ARBA00018045"/>
    </source>
</evidence>
<evidence type="ECO:0000256" key="12">
    <source>
        <dbReference type="ARBA" id="ARBA00030847"/>
    </source>
</evidence>
<evidence type="ECO:0000313" key="15">
    <source>
        <dbReference type="WBParaSite" id="nRc.2.0.1.t17251-RA"/>
    </source>
</evidence>
<dbReference type="Proteomes" id="UP000887565">
    <property type="component" value="Unplaced"/>
</dbReference>
<dbReference type="Gene3D" id="2.120.10.80">
    <property type="entry name" value="Kelch-type beta propeller"/>
    <property type="match status" value="1"/>
</dbReference>
<dbReference type="SUPFAM" id="SSF117281">
    <property type="entry name" value="Kelch motif"/>
    <property type="match status" value="1"/>
</dbReference>
<evidence type="ECO:0000256" key="8">
    <source>
        <dbReference type="ARBA" id="ARBA00022679"/>
    </source>
</evidence>
<evidence type="ECO:0000256" key="3">
    <source>
        <dbReference type="ARBA" id="ARBA00010703"/>
    </source>
</evidence>
<comment type="catalytic activity">
    <reaction evidence="13">
        <text>7-[(3S)-(3-amino-3-methoxycarbonyl)propyl]wyosine(37) in tRNA(Phe) + S-adenosyl-L-methionine + CO2 = wybutosine(37) in tRNA(Phe) + S-adenosyl-L-homocysteine + 2 H(+)</text>
        <dbReference type="Rhea" id="RHEA:37119"/>
        <dbReference type="Rhea" id="RHEA-COMP:11844"/>
        <dbReference type="Rhea" id="RHEA-COMP:11847"/>
        <dbReference type="ChEBI" id="CHEBI:15378"/>
        <dbReference type="ChEBI" id="CHEBI:16526"/>
        <dbReference type="ChEBI" id="CHEBI:57856"/>
        <dbReference type="ChEBI" id="CHEBI:59789"/>
        <dbReference type="ChEBI" id="CHEBI:73544"/>
        <dbReference type="ChEBI" id="CHEBI:74275"/>
        <dbReference type="EC" id="2.3.1.231"/>
    </reaction>
</comment>
<evidence type="ECO:0000256" key="5">
    <source>
        <dbReference type="ARBA" id="ARBA00012779"/>
    </source>
</evidence>
<name>A0A915ITV2_ROMCU</name>
<dbReference type="Gene3D" id="3.40.50.150">
    <property type="entry name" value="Vaccinia Virus protein VP39"/>
    <property type="match status" value="1"/>
</dbReference>
<dbReference type="AlphaFoldDB" id="A0A915ITV2"/>
<dbReference type="OMA" id="YMRVTAL"/>
<keyword evidence="8" id="KW-0808">Transferase</keyword>
<dbReference type="InterPro" id="IPR029063">
    <property type="entry name" value="SAM-dependent_MTases_sf"/>
</dbReference>
<dbReference type="GO" id="GO:0008175">
    <property type="term" value="F:tRNA methyltransferase activity"/>
    <property type="evidence" value="ECO:0007669"/>
    <property type="project" value="TreeGrafter"/>
</dbReference>
<sequence length="461" mass="52926">MSLVPVAWTNDSSTCSKSSLVYCGYISDDFLSKFVSKLERRSPLINRGYFIRTWAFENVVRYFLEKNAPNLVQIVNLGAGYDTLCLRLAKENLLSNCRKFVDVDQVPVVRKKHQILSDISDWPPLIEYDKKSIVHCYRDNYGLLGCDLRSGRLYDLLKHKCQLSESLPTLFIAECVMNYLKPDEANTVIRIVSERFANGYVLTYEQIHPDDAFGQFMVKHFISIKSPLRHIECYPSSSSQEIRFLDLGFGSVKTIDMLEIYRKSLTVEEKLRIESLEPFDEFEMWHLKCTHYALTFAATQKSIDFYCSLMNRFNLSPFSKSCLSVADHSCIRTTYISEQKTTVRRFGHRCATMKQRQQSVFITIGGYGQCPVRNSGHKRLDSLLCMDSGNFDLLTNIHDPLFARCYHSMVTLEDGRLLIFGGRHSPFKALNDAFIVELSTNAVNEDGVNFLISVVKFDSEL</sequence>
<evidence type="ECO:0000256" key="11">
    <source>
        <dbReference type="ARBA" id="ARBA00029750"/>
    </source>
</evidence>
<evidence type="ECO:0000256" key="7">
    <source>
        <dbReference type="ARBA" id="ARBA00022603"/>
    </source>
</evidence>
<evidence type="ECO:0000256" key="2">
    <source>
        <dbReference type="ARBA" id="ARBA00004797"/>
    </source>
</evidence>
<evidence type="ECO:0000256" key="1">
    <source>
        <dbReference type="ARBA" id="ARBA00001806"/>
    </source>
</evidence>
<evidence type="ECO:0000256" key="10">
    <source>
        <dbReference type="ARBA" id="ARBA00022694"/>
    </source>
</evidence>
<organism evidence="14 15">
    <name type="scientific">Romanomermis culicivorax</name>
    <name type="common">Nematode worm</name>
    <dbReference type="NCBI Taxonomy" id="13658"/>
    <lineage>
        <taxon>Eukaryota</taxon>
        <taxon>Metazoa</taxon>
        <taxon>Ecdysozoa</taxon>
        <taxon>Nematoda</taxon>
        <taxon>Enoplea</taxon>
        <taxon>Dorylaimia</taxon>
        <taxon>Mermithida</taxon>
        <taxon>Mermithoidea</taxon>
        <taxon>Mermithidae</taxon>
        <taxon>Romanomermis</taxon>
    </lineage>
</organism>
<dbReference type="Pfam" id="PF04072">
    <property type="entry name" value="LCM"/>
    <property type="match status" value="1"/>
</dbReference>
<dbReference type="PANTHER" id="PTHR46529">
    <property type="entry name" value="TRNA WYBUTOSINE-SYNTHESIZING PROTEIN 4"/>
    <property type="match status" value="1"/>
</dbReference>
<dbReference type="WBParaSite" id="nRc.2.0.1.t17251-RA">
    <property type="protein sequence ID" value="nRc.2.0.1.t17251-RA"/>
    <property type="gene ID" value="nRc.2.0.1.g17251"/>
</dbReference>
<proteinExistence type="inferred from homology"/>
<comment type="similarity">
    <text evidence="3">Belongs to the methyltransferase superfamily. LCMT family.</text>
</comment>
<dbReference type="SUPFAM" id="SSF53335">
    <property type="entry name" value="S-adenosyl-L-methionine-dependent methyltransferases"/>
    <property type="match status" value="1"/>
</dbReference>
<dbReference type="EC" id="2.3.1.231" evidence="4"/>
<protein>
    <recommendedName>
        <fullName evidence="6">tRNA wybutosine-synthesizing protein 4</fullName>
        <ecNumber evidence="5">2.1.1.290</ecNumber>
        <ecNumber evidence="4">2.3.1.231</ecNumber>
    </recommendedName>
    <alternativeName>
        <fullName evidence="12">tRNA(Phe) (7-(3-amino-3-(methoxycarbonyl)propyl)wyosine(37)-N)-methoxycarbonyltransferase</fullName>
    </alternativeName>
    <alternativeName>
        <fullName evidence="11">tRNA(Phe) (7-(3-amino-3-carboxypropyl)wyosine(37)-O)-methyltransferase</fullName>
    </alternativeName>
</protein>
<evidence type="ECO:0000256" key="13">
    <source>
        <dbReference type="ARBA" id="ARBA00049250"/>
    </source>
</evidence>
<dbReference type="GO" id="GO:0030488">
    <property type="term" value="P:tRNA methylation"/>
    <property type="evidence" value="ECO:0007669"/>
    <property type="project" value="TreeGrafter"/>
</dbReference>
<keyword evidence="9" id="KW-0949">S-adenosyl-L-methionine</keyword>
<reference evidence="15" key="1">
    <citation type="submission" date="2022-11" db="UniProtKB">
        <authorList>
            <consortium name="WormBaseParasite"/>
        </authorList>
    </citation>
    <scope>IDENTIFICATION</scope>
</reference>
<keyword evidence="10" id="KW-0819">tRNA processing</keyword>
<evidence type="ECO:0000256" key="9">
    <source>
        <dbReference type="ARBA" id="ARBA00022691"/>
    </source>
</evidence>
<accession>A0A915ITV2</accession>
<dbReference type="InterPro" id="IPR015915">
    <property type="entry name" value="Kelch-typ_b-propeller"/>
</dbReference>
<evidence type="ECO:0000256" key="4">
    <source>
        <dbReference type="ARBA" id="ARBA00012155"/>
    </source>
</evidence>
<dbReference type="PANTHER" id="PTHR46529:SF1">
    <property type="entry name" value="TRNA WYBUTOSINE-SYNTHESIZING PROTEIN 4"/>
    <property type="match status" value="1"/>
</dbReference>
<dbReference type="InterPro" id="IPR007213">
    <property type="entry name" value="Ppm1/Ppm2/Tcmp"/>
</dbReference>
<dbReference type="GO" id="GO:0031591">
    <property type="term" value="P:wybutosine biosynthetic process"/>
    <property type="evidence" value="ECO:0007669"/>
    <property type="project" value="TreeGrafter"/>
</dbReference>
<dbReference type="EC" id="2.1.1.290" evidence="5"/>
<comment type="catalytic activity">
    <reaction evidence="1">
        <text>7-[(3S)-3-amino-3-carboxypropyl]wyosine(37) in tRNA(Phe) + S-adenosyl-L-methionine = 7-[(3S)-(3-amino-3-methoxycarbonyl)propyl]wyosine(37) in tRNA(Phe) + S-adenosyl-L-homocysteine</text>
        <dbReference type="Rhea" id="RHEA:36903"/>
        <dbReference type="Rhea" id="RHEA-COMP:10379"/>
        <dbReference type="Rhea" id="RHEA-COMP:11844"/>
        <dbReference type="ChEBI" id="CHEBI:57856"/>
        <dbReference type="ChEBI" id="CHEBI:59789"/>
        <dbReference type="ChEBI" id="CHEBI:73543"/>
        <dbReference type="ChEBI" id="CHEBI:74275"/>
        <dbReference type="EC" id="2.1.1.290"/>
    </reaction>
</comment>
<evidence type="ECO:0000313" key="14">
    <source>
        <dbReference type="Proteomes" id="UP000887565"/>
    </source>
</evidence>
<keyword evidence="14" id="KW-1185">Reference proteome</keyword>